<dbReference type="GO" id="GO:0005886">
    <property type="term" value="C:plasma membrane"/>
    <property type="evidence" value="ECO:0007669"/>
    <property type="project" value="TreeGrafter"/>
</dbReference>
<dbReference type="HOGENOM" id="CLU_1322050_0_0_1"/>
<dbReference type="PANTHER" id="PTHR13800:SF12">
    <property type="entry name" value="TRANSIENT RECEPTOR POTENTIAL CATION CHANNEL SUBFAMILY M MEMBER-LIKE 2"/>
    <property type="match status" value="1"/>
</dbReference>
<gene>
    <name evidence="1" type="ORF">CGI_10018888</name>
</gene>
<accession>K1RCP8</accession>
<sequence length="208" mass="24622">MFFLLILLVSMLSFGVTYQANLYPNAPLQWSILKDVLYYPYWQMYGELFLENIEGTDPSEEAGNCTKNETLWRSGEMNRCPEKSSFVVLLMAVYMLLTNVLLLNLLIALFSDTVKNVLKNSEREWRFHRFSLVYEYANKPFLFPPLSLPIYMYWLIKWCCRAVFSEDNRKNTRFSEFFLKQNMTCKRQCSTYVSLFATLMVRPFGIPM</sequence>
<organism evidence="1">
    <name type="scientific">Magallana gigas</name>
    <name type="common">Pacific oyster</name>
    <name type="synonym">Crassostrea gigas</name>
    <dbReference type="NCBI Taxonomy" id="29159"/>
    <lineage>
        <taxon>Eukaryota</taxon>
        <taxon>Metazoa</taxon>
        <taxon>Spiralia</taxon>
        <taxon>Lophotrochozoa</taxon>
        <taxon>Mollusca</taxon>
        <taxon>Bivalvia</taxon>
        <taxon>Autobranchia</taxon>
        <taxon>Pteriomorphia</taxon>
        <taxon>Ostreida</taxon>
        <taxon>Ostreoidea</taxon>
        <taxon>Ostreidae</taxon>
        <taxon>Magallana</taxon>
    </lineage>
</organism>
<evidence type="ECO:0008006" key="2">
    <source>
        <dbReference type="Google" id="ProtNLM"/>
    </source>
</evidence>
<dbReference type="InterPro" id="IPR050927">
    <property type="entry name" value="TRPM"/>
</dbReference>
<dbReference type="GO" id="GO:0099604">
    <property type="term" value="F:ligand-gated calcium channel activity"/>
    <property type="evidence" value="ECO:0007669"/>
    <property type="project" value="TreeGrafter"/>
</dbReference>
<evidence type="ECO:0000313" key="1">
    <source>
        <dbReference type="EMBL" id="EKC31906.1"/>
    </source>
</evidence>
<proteinExistence type="predicted"/>
<dbReference type="InParanoid" id="K1RCP8"/>
<reference evidence="1" key="1">
    <citation type="journal article" date="2012" name="Nature">
        <title>The oyster genome reveals stress adaptation and complexity of shell formation.</title>
        <authorList>
            <person name="Zhang G."/>
            <person name="Fang X."/>
            <person name="Guo X."/>
            <person name="Li L."/>
            <person name="Luo R."/>
            <person name="Xu F."/>
            <person name="Yang P."/>
            <person name="Zhang L."/>
            <person name="Wang X."/>
            <person name="Qi H."/>
            <person name="Xiong Z."/>
            <person name="Que H."/>
            <person name="Xie Y."/>
            <person name="Holland P.W."/>
            <person name="Paps J."/>
            <person name="Zhu Y."/>
            <person name="Wu F."/>
            <person name="Chen Y."/>
            <person name="Wang J."/>
            <person name="Peng C."/>
            <person name="Meng J."/>
            <person name="Yang L."/>
            <person name="Liu J."/>
            <person name="Wen B."/>
            <person name="Zhang N."/>
            <person name="Huang Z."/>
            <person name="Zhu Q."/>
            <person name="Feng Y."/>
            <person name="Mount A."/>
            <person name="Hedgecock D."/>
            <person name="Xu Z."/>
            <person name="Liu Y."/>
            <person name="Domazet-Loso T."/>
            <person name="Du Y."/>
            <person name="Sun X."/>
            <person name="Zhang S."/>
            <person name="Liu B."/>
            <person name="Cheng P."/>
            <person name="Jiang X."/>
            <person name="Li J."/>
            <person name="Fan D."/>
            <person name="Wang W."/>
            <person name="Fu W."/>
            <person name="Wang T."/>
            <person name="Wang B."/>
            <person name="Zhang J."/>
            <person name="Peng Z."/>
            <person name="Li Y."/>
            <person name="Li N."/>
            <person name="Wang J."/>
            <person name="Chen M."/>
            <person name="He Y."/>
            <person name="Tan F."/>
            <person name="Song X."/>
            <person name="Zheng Q."/>
            <person name="Huang R."/>
            <person name="Yang H."/>
            <person name="Du X."/>
            <person name="Chen L."/>
            <person name="Yang M."/>
            <person name="Gaffney P.M."/>
            <person name="Wang S."/>
            <person name="Luo L."/>
            <person name="She Z."/>
            <person name="Ming Y."/>
            <person name="Huang W."/>
            <person name="Zhang S."/>
            <person name="Huang B."/>
            <person name="Zhang Y."/>
            <person name="Qu T."/>
            <person name="Ni P."/>
            <person name="Miao G."/>
            <person name="Wang J."/>
            <person name="Wang Q."/>
            <person name="Steinberg C.E."/>
            <person name="Wang H."/>
            <person name="Li N."/>
            <person name="Qian L."/>
            <person name="Zhang G."/>
            <person name="Li Y."/>
            <person name="Yang H."/>
            <person name="Liu X."/>
            <person name="Wang J."/>
            <person name="Yin Y."/>
            <person name="Wang J."/>
        </authorList>
    </citation>
    <scope>NUCLEOTIDE SEQUENCE [LARGE SCALE GENOMIC DNA]</scope>
    <source>
        <strain evidence="1">05x7-T-G4-1.051#20</strain>
    </source>
</reference>
<name>K1RCP8_MAGGI</name>
<dbReference type="AlphaFoldDB" id="K1RCP8"/>
<dbReference type="PANTHER" id="PTHR13800">
    <property type="entry name" value="TRANSIENT RECEPTOR POTENTIAL CATION CHANNEL, SUBFAMILY M, MEMBER 6"/>
    <property type="match status" value="1"/>
</dbReference>
<dbReference type="EMBL" id="JH817078">
    <property type="protein sequence ID" value="EKC31906.1"/>
    <property type="molecule type" value="Genomic_DNA"/>
</dbReference>
<protein>
    <recommendedName>
        <fullName evidence="2">Ion transport domain-containing protein</fullName>
    </recommendedName>
</protein>